<evidence type="ECO:0000313" key="4">
    <source>
        <dbReference type="Proteomes" id="UP000179588"/>
    </source>
</evidence>
<dbReference type="EMBL" id="ABMABF030000015">
    <property type="protein sequence ID" value="EMJ5135941.1"/>
    <property type="molecule type" value="Genomic_DNA"/>
</dbReference>
<dbReference type="Proteomes" id="UP000179588">
    <property type="component" value="Unassembled WGS sequence"/>
</dbReference>
<dbReference type="RefSeq" id="WP_070929858.1">
    <property type="nucleotide sequence ID" value="NZ_CP067099.1"/>
</dbReference>
<evidence type="ECO:0000313" key="3">
    <source>
        <dbReference type="EMBL" id="OHT22550.1"/>
    </source>
</evidence>
<feature type="transmembrane region" description="Helical" evidence="1">
    <location>
        <begin position="80"/>
        <end position="103"/>
    </location>
</feature>
<dbReference type="AlphaFoldDB" id="A0A1S1HQA4"/>
<comment type="caution">
    <text evidence="3">The sequence shown here is derived from an EMBL/GenBank/DDBJ whole genome shotgun (WGS) entry which is preliminary data.</text>
</comment>
<dbReference type="InterPro" id="IPR010665">
    <property type="entry name" value="DUF1240"/>
</dbReference>
<feature type="transmembrane region" description="Helical" evidence="1">
    <location>
        <begin position="40"/>
        <end position="68"/>
    </location>
</feature>
<reference evidence="3 4" key="1">
    <citation type="submission" date="2016-03" db="EMBL/GenBank/DDBJ databases">
        <title>Genome sequence of Providencia stuartii strain, isolated from the salivary glands of larval Lucilia sericata.</title>
        <authorList>
            <person name="Yuan Y."/>
            <person name="Zhang Y."/>
            <person name="Fu S."/>
            <person name="Crippen T.L."/>
            <person name="Visi D."/>
            <person name="Benbow M.E."/>
            <person name="Allen M."/>
            <person name="Tomberlin J.K."/>
            <person name="Sze S.-H."/>
            <person name="Tarone A.M."/>
        </authorList>
    </citation>
    <scope>NUCLEOTIDE SEQUENCE [LARGE SCALE GENOMIC DNA]</scope>
    <source>
        <strain evidence="3 4">Crippen</strain>
    </source>
</reference>
<keyword evidence="4" id="KW-1185">Reference proteome</keyword>
<proteinExistence type="predicted"/>
<name>A0A1S1HQA4_PROST</name>
<reference evidence="2" key="2">
    <citation type="submission" date="2024-02" db="EMBL/GenBank/DDBJ databases">
        <authorList>
            <consortium name="Clinical and Environmental Microbiology Branch: Whole genome sequencing antimicrobial resistance pathogens in the healthcare setting"/>
        </authorList>
    </citation>
    <scope>NUCLEOTIDE SEQUENCE</scope>
    <source>
        <strain evidence="2">2021GO-0154</strain>
    </source>
</reference>
<sequence>MPKWAMILMGSLLFIICVLISILIYSYTLSLFQMKDVIVFSGPIAMCAIGFPSVLYVLGGSVFSLVFNKIPKYNKIIVKYLMYLLFAGIVSGLPIGLIVHVVLKNDGYQTCDKISWMSPTTYVKEISLCN</sequence>
<dbReference type="EMBL" id="LVIE01000223">
    <property type="protein sequence ID" value="OHT22550.1"/>
    <property type="molecule type" value="Genomic_DNA"/>
</dbReference>
<dbReference type="Pfam" id="PF06836">
    <property type="entry name" value="DUF1240"/>
    <property type="match status" value="1"/>
</dbReference>
<feature type="transmembrane region" description="Helical" evidence="1">
    <location>
        <begin position="7"/>
        <end position="28"/>
    </location>
</feature>
<keyword evidence="1" id="KW-0472">Membrane</keyword>
<keyword evidence="1" id="KW-1133">Transmembrane helix</keyword>
<evidence type="ECO:0000313" key="2">
    <source>
        <dbReference type="EMBL" id="EMJ5135941.1"/>
    </source>
</evidence>
<gene>
    <name evidence="3" type="ORF">A3Q29_10505</name>
    <name evidence="2" type="ORF">RG298_003717</name>
</gene>
<organism evidence="3 4">
    <name type="scientific">Providencia stuartii</name>
    <dbReference type="NCBI Taxonomy" id="588"/>
    <lineage>
        <taxon>Bacteria</taxon>
        <taxon>Pseudomonadati</taxon>
        <taxon>Pseudomonadota</taxon>
        <taxon>Gammaproteobacteria</taxon>
        <taxon>Enterobacterales</taxon>
        <taxon>Morganellaceae</taxon>
        <taxon>Providencia</taxon>
    </lineage>
</organism>
<evidence type="ECO:0000256" key="1">
    <source>
        <dbReference type="SAM" id="Phobius"/>
    </source>
</evidence>
<keyword evidence="1" id="KW-0812">Transmembrane</keyword>
<protein>
    <submittedName>
        <fullName evidence="2">DUF1240 domain-containing protein</fullName>
    </submittedName>
</protein>
<accession>A0A1S1HQA4</accession>